<name>A0A7W9Q6Z9_9ACTN</name>
<feature type="domain" description="DUF6286" evidence="3">
    <location>
        <begin position="223"/>
        <end position="326"/>
    </location>
</feature>
<sequence>MSDEEPTADEGAGDGRREPDGASDTRGASGSATGSGPASGDGAPSSDAREARTAGPAGASRTGGAPSSDAGSAPDGVLASSAKTTRRLPVLEKAPAGGSRSSQGLASSTAEGSLGGGAFEAAASDAAESDGGGTTSDQTTSSAKYTPAPGAHERARRFWSTRRVPAALLALVVLGATGLLLYDVSAVRADRPAMRWRRRLSDELATRSLDDVWIVTGASIAMALGLWLIILALTPGRRGVLPMRPDTRVRAGLDRSAVALVLRDRAMEVPGVRAVRVHAGRRRVKVRALAHFRELDEVRTDLDAALDDGIRQLGLARRPGLRVQVRRPTKR</sequence>
<dbReference type="InterPro" id="IPR046253">
    <property type="entry name" value="DUF6286"/>
</dbReference>
<evidence type="ECO:0000256" key="2">
    <source>
        <dbReference type="SAM" id="Phobius"/>
    </source>
</evidence>
<gene>
    <name evidence="4" type="ORF">FHS42_000715</name>
</gene>
<organism evidence="4 5">
    <name type="scientific">Streptomyces zagrosensis</name>
    <dbReference type="NCBI Taxonomy" id="1042984"/>
    <lineage>
        <taxon>Bacteria</taxon>
        <taxon>Bacillati</taxon>
        <taxon>Actinomycetota</taxon>
        <taxon>Actinomycetes</taxon>
        <taxon>Kitasatosporales</taxon>
        <taxon>Streptomycetaceae</taxon>
        <taxon>Streptomyces</taxon>
    </lineage>
</organism>
<evidence type="ECO:0000259" key="3">
    <source>
        <dbReference type="Pfam" id="PF19803"/>
    </source>
</evidence>
<feature type="transmembrane region" description="Helical" evidence="2">
    <location>
        <begin position="212"/>
        <end position="234"/>
    </location>
</feature>
<feature type="compositionally biased region" description="Polar residues" evidence="1">
    <location>
        <begin position="99"/>
        <end position="111"/>
    </location>
</feature>
<proteinExistence type="predicted"/>
<dbReference type="EMBL" id="JACHJL010000001">
    <property type="protein sequence ID" value="MBB5933697.1"/>
    <property type="molecule type" value="Genomic_DNA"/>
</dbReference>
<dbReference type="Pfam" id="PF19803">
    <property type="entry name" value="DUF6286"/>
    <property type="match status" value="1"/>
</dbReference>
<feature type="region of interest" description="Disordered" evidence="1">
    <location>
        <begin position="1"/>
        <end position="152"/>
    </location>
</feature>
<keyword evidence="2" id="KW-1133">Transmembrane helix</keyword>
<accession>A0A7W9Q6Z9</accession>
<feature type="transmembrane region" description="Helical" evidence="2">
    <location>
        <begin position="164"/>
        <end position="182"/>
    </location>
</feature>
<comment type="caution">
    <text evidence="4">The sequence shown here is derived from an EMBL/GenBank/DDBJ whole genome shotgun (WGS) entry which is preliminary data.</text>
</comment>
<keyword evidence="2" id="KW-0472">Membrane</keyword>
<dbReference type="AlphaFoldDB" id="A0A7W9Q6Z9"/>
<feature type="compositionally biased region" description="Acidic residues" evidence="1">
    <location>
        <begin position="1"/>
        <end position="12"/>
    </location>
</feature>
<feature type="compositionally biased region" description="Low complexity" evidence="1">
    <location>
        <begin position="22"/>
        <end position="46"/>
    </location>
</feature>
<keyword evidence="2" id="KW-0812">Transmembrane</keyword>
<reference evidence="4 5" key="1">
    <citation type="submission" date="2020-08" db="EMBL/GenBank/DDBJ databases">
        <title>Genomic Encyclopedia of Type Strains, Phase III (KMG-III): the genomes of soil and plant-associated and newly described type strains.</title>
        <authorList>
            <person name="Whitman W."/>
        </authorList>
    </citation>
    <scope>NUCLEOTIDE SEQUENCE [LARGE SCALE GENOMIC DNA]</scope>
    <source>
        <strain evidence="4 5">CECT 8305</strain>
    </source>
</reference>
<dbReference type="Proteomes" id="UP000588098">
    <property type="component" value="Unassembled WGS sequence"/>
</dbReference>
<evidence type="ECO:0000313" key="4">
    <source>
        <dbReference type="EMBL" id="MBB5933697.1"/>
    </source>
</evidence>
<evidence type="ECO:0000313" key="5">
    <source>
        <dbReference type="Proteomes" id="UP000588098"/>
    </source>
</evidence>
<protein>
    <recommendedName>
        <fullName evidence="3">DUF6286 domain-containing protein</fullName>
    </recommendedName>
</protein>
<keyword evidence="5" id="KW-1185">Reference proteome</keyword>
<evidence type="ECO:0000256" key="1">
    <source>
        <dbReference type="SAM" id="MobiDB-lite"/>
    </source>
</evidence>